<evidence type="ECO:0000256" key="1">
    <source>
        <dbReference type="SAM" id="MobiDB-lite"/>
    </source>
</evidence>
<evidence type="ECO:0008006" key="3">
    <source>
        <dbReference type="Google" id="ProtNLM"/>
    </source>
</evidence>
<dbReference type="AlphaFoldDB" id="A0A7U3YH24"/>
<dbReference type="EMBL" id="CP002293">
    <property type="protein sequence ID" value="ADP75614.1"/>
    <property type="molecule type" value="Genomic_DNA"/>
</dbReference>
<gene>
    <name evidence="2" type="ORF">GY4MC1_2924</name>
</gene>
<reference evidence="2" key="1">
    <citation type="submission" date="2010-10" db="EMBL/GenBank/DDBJ databases">
        <title>Complete sequence of chromosome of Geobacillus sp. Y4.1MC1.</title>
        <authorList>
            <consortium name="US DOE Joint Genome Institute"/>
            <person name="Lucas S."/>
            <person name="Copeland A."/>
            <person name="Lapidus A."/>
            <person name="Cheng J.-F."/>
            <person name="Bruce D."/>
            <person name="Goodwin L."/>
            <person name="Pitluck S."/>
            <person name="Chertkov O."/>
            <person name="Zhang X."/>
            <person name="Detter J.C."/>
            <person name="Han C."/>
            <person name="Tapia R."/>
            <person name="Land M."/>
            <person name="Hauser L."/>
            <person name="Jeffries C."/>
            <person name="Kyrpides N."/>
            <person name="Ivanova N."/>
            <person name="Ovchinnikova G."/>
            <person name="Brumm P."/>
            <person name="Mead D."/>
            <person name="Woyke T."/>
        </authorList>
    </citation>
    <scope>NUCLEOTIDE SEQUENCE [LARGE SCALE GENOMIC DNA]</scope>
    <source>
        <strain evidence="2">Y4.1MC1</strain>
    </source>
</reference>
<protein>
    <recommendedName>
        <fullName evidence="3">YfhD family protein</fullName>
    </recommendedName>
</protein>
<feature type="region of interest" description="Disordered" evidence="1">
    <location>
        <begin position="1"/>
        <end position="52"/>
    </location>
</feature>
<feature type="compositionally biased region" description="Basic and acidic residues" evidence="1">
    <location>
        <begin position="1"/>
        <end position="20"/>
    </location>
</feature>
<accession>A0A7U3YH24</accession>
<name>A0A7U3YH24_GEOS0</name>
<feature type="compositionally biased region" description="Basic residues" evidence="1">
    <location>
        <begin position="41"/>
        <end position="52"/>
    </location>
</feature>
<proteinExistence type="predicted"/>
<evidence type="ECO:0000313" key="2">
    <source>
        <dbReference type="EMBL" id="ADP75614.1"/>
    </source>
</evidence>
<sequence length="52" mass="6224">MKQGKGETTKRPADQAREEMAFEFGDFNAHQPVQLMEERKQQKKRCKRKSRE</sequence>
<organism evidence="2">
    <name type="scientific">Geobacillus sp. (strain Y4.1MC1)</name>
    <dbReference type="NCBI Taxonomy" id="581103"/>
    <lineage>
        <taxon>Bacteria</taxon>
        <taxon>Bacillati</taxon>
        <taxon>Bacillota</taxon>
        <taxon>Bacilli</taxon>
        <taxon>Bacillales</taxon>
        <taxon>Anoxybacillaceae</taxon>
        <taxon>Geobacillus</taxon>
    </lineage>
</organism>
<dbReference type="KEGG" id="gmc:GY4MC1_2924"/>